<dbReference type="EMBL" id="NXLU01000007">
    <property type="protein sequence ID" value="RDU68704.1"/>
    <property type="molecule type" value="Genomic_DNA"/>
</dbReference>
<feature type="transmembrane region" description="Helical" evidence="1">
    <location>
        <begin position="6"/>
        <end position="28"/>
    </location>
</feature>
<evidence type="ECO:0000313" key="3">
    <source>
        <dbReference type="Proteomes" id="UP000257067"/>
    </source>
</evidence>
<dbReference type="AlphaFoldDB" id="A0A3D8IVP4"/>
<name>A0A3D8IVP4_9HELI</name>
<gene>
    <name evidence="2" type="ORF">CQA62_05650</name>
</gene>
<protein>
    <submittedName>
        <fullName evidence="2">Uncharacterized protein</fullName>
    </submittedName>
</protein>
<organism evidence="2 3">
    <name type="scientific">Helicobacter cholecystus</name>
    <dbReference type="NCBI Taxonomy" id="45498"/>
    <lineage>
        <taxon>Bacteria</taxon>
        <taxon>Pseudomonadati</taxon>
        <taxon>Campylobacterota</taxon>
        <taxon>Epsilonproteobacteria</taxon>
        <taxon>Campylobacterales</taxon>
        <taxon>Helicobacteraceae</taxon>
        <taxon>Helicobacter</taxon>
    </lineage>
</organism>
<dbReference type="Proteomes" id="UP000257067">
    <property type="component" value="Unassembled WGS sequence"/>
</dbReference>
<keyword evidence="1" id="KW-0472">Membrane</keyword>
<evidence type="ECO:0000313" key="2">
    <source>
        <dbReference type="EMBL" id="RDU68704.1"/>
    </source>
</evidence>
<dbReference type="RefSeq" id="WP_104724954.1">
    <property type="nucleotide sequence ID" value="NZ_FZNE01000010.1"/>
</dbReference>
<evidence type="ECO:0000256" key="1">
    <source>
        <dbReference type="SAM" id="Phobius"/>
    </source>
</evidence>
<reference evidence="2 3" key="1">
    <citation type="submission" date="2018-04" db="EMBL/GenBank/DDBJ databases">
        <title>Novel Campyloabacter and Helicobacter Species and Strains.</title>
        <authorList>
            <person name="Mannion A.J."/>
            <person name="Shen Z."/>
            <person name="Fox J.G."/>
        </authorList>
    </citation>
    <scope>NUCLEOTIDE SEQUENCE [LARGE SCALE GENOMIC DNA]</scope>
    <source>
        <strain evidence="2 3">ATCC 700242</strain>
    </source>
</reference>
<keyword evidence="1" id="KW-0812">Transmembrane</keyword>
<keyword evidence="1" id="KW-1133">Transmembrane helix</keyword>
<accession>A0A3D8IVP4</accession>
<sequence>MMQINYILFFYGFAFTLLLPILILGYIITPTQKIKVVAPPKPKDILALLQNNEKSAQKGSLLFEQYFLDAQSCDEQTWFNLLDQIALCKWLETTQIVEIQQRVIKANPTLEKKIETQISNALRNRK</sequence>
<keyword evidence="3" id="KW-1185">Reference proteome</keyword>
<comment type="caution">
    <text evidence="2">The sequence shown here is derived from an EMBL/GenBank/DDBJ whole genome shotgun (WGS) entry which is preliminary data.</text>
</comment>
<proteinExistence type="predicted"/>